<reference evidence="10 11" key="1">
    <citation type="submission" date="2016-10" db="EMBL/GenBank/DDBJ databases">
        <authorList>
            <person name="de Groot N.N."/>
        </authorList>
    </citation>
    <scope>NUCLEOTIDE SEQUENCE [LARGE SCALE GENOMIC DNA]</scope>
    <source>
        <strain evidence="10 11">DSM 12271</strain>
    </source>
</reference>
<keyword evidence="11" id="KW-1185">Reference proteome</keyword>
<dbReference type="Gene3D" id="1.20.1720.10">
    <property type="entry name" value="Multidrug resistance protein D"/>
    <property type="match status" value="1"/>
</dbReference>
<feature type="transmembrane region" description="Helical" evidence="8">
    <location>
        <begin position="358"/>
        <end position="375"/>
    </location>
</feature>
<protein>
    <submittedName>
        <fullName evidence="10">Drug resistance transporter, EmrB/QacA subfamily</fullName>
    </submittedName>
</protein>
<feature type="transmembrane region" description="Helical" evidence="8">
    <location>
        <begin position="106"/>
        <end position="127"/>
    </location>
</feature>
<dbReference type="CDD" id="cd17321">
    <property type="entry name" value="MFS_MMR_MDR_like"/>
    <property type="match status" value="1"/>
</dbReference>
<keyword evidence="5 8" id="KW-0812">Transmembrane</keyword>
<keyword evidence="7 8" id="KW-0472">Membrane</keyword>
<sequence length="474" mass="51586">MSISSDGVHKYRWVILFNVVLTIFMANLDSSIVNVALPVMAQELQVSTASIGWVVSSYLIIISSTILIFGRLADIHGKTIVFKFGIALFIIGSFICGISNSLTNLIISRFIQGLGAAASMSTTQAITTSVFPLNERGRALGVCGAFAALGAMIGPPLGGFIVSIFSWKFIFLINIPVGLVALILSLCIFPNPTTVKKEKLDLKGSALLVLSITLLFGSLTQGQEFGFNNIFIILGIIISIICMFIFIIIEKNISSPLVDLSIFKNKLFSLSIFCGLISFVCISASNIIQPFYFQNTLKFTPSFTGVCMIVAPLILVVISPLSGYLSDKFGSELLTILGLTILGIGLLLMSTLTQYSSLILVLIFILIMSLGNGIFQSPNNSLIMSSVPKNKLGIAGSINGLVRNLGLVLGVCLSTTLLYNKMSYKIGYRITTYINDRDDIFIYGMKYVYIIISILCFVGSILTAFRLYFQKKHK</sequence>
<feature type="transmembrane region" description="Helical" evidence="8">
    <location>
        <begin position="169"/>
        <end position="188"/>
    </location>
</feature>
<keyword evidence="6 8" id="KW-1133">Transmembrane helix</keyword>
<feature type="transmembrane region" description="Helical" evidence="8">
    <location>
        <begin position="299"/>
        <end position="321"/>
    </location>
</feature>
<dbReference type="PRINTS" id="PR01036">
    <property type="entry name" value="TCRTETB"/>
</dbReference>
<dbReference type="AlphaFoldDB" id="A0A1I1AW30"/>
<feature type="transmembrane region" description="Helical" evidence="8">
    <location>
        <begin position="200"/>
        <end position="219"/>
    </location>
</feature>
<dbReference type="PROSITE" id="PS50850">
    <property type="entry name" value="MFS"/>
    <property type="match status" value="1"/>
</dbReference>
<evidence type="ECO:0000256" key="2">
    <source>
        <dbReference type="ARBA" id="ARBA00008537"/>
    </source>
</evidence>
<accession>A0A1I1AW30</accession>
<dbReference type="NCBIfam" id="TIGR00711">
    <property type="entry name" value="efflux_EmrB"/>
    <property type="match status" value="1"/>
</dbReference>
<feature type="transmembrane region" description="Helical" evidence="8">
    <location>
        <begin position="81"/>
        <end position="100"/>
    </location>
</feature>
<dbReference type="GO" id="GO:0005886">
    <property type="term" value="C:plasma membrane"/>
    <property type="evidence" value="ECO:0007669"/>
    <property type="project" value="UniProtKB-SubCell"/>
</dbReference>
<feature type="transmembrane region" description="Helical" evidence="8">
    <location>
        <begin position="396"/>
        <end position="419"/>
    </location>
</feature>
<dbReference type="PANTHER" id="PTHR42718:SF9">
    <property type="entry name" value="MAJOR FACILITATOR SUPERFAMILY MULTIDRUG TRANSPORTER MFSC"/>
    <property type="match status" value="1"/>
</dbReference>
<gene>
    <name evidence="10" type="ORF">SAMN04488528_10502</name>
</gene>
<evidence type="ECO:0000256" key="6">
    <source>
        <dbReference type="ARBA" id="ARBA00022989"/>
    </source>
</evidence>
<dbReference type="InterPro" id="IPR004638">
    <property type="entry name" value="EmrB-like"/>
</dbReference>
<dbReference type="SUPFAM" id="SSF103473">
    <property type="entry name" value="MFS general substrate transporter"/>
    <property type="match status" value="1"/>
</dbReference>
<feature type="transmembrane region" description="Helical" evidence="8">
    <location>
        <begin position="139"/>
        <end position="163"/>
    </location>
</feature>
<feature type="domain" description="Major facilitator superfamily (MFS) profile" evidence="9">
    <location>
        <begin position="15"/>
        <end position="471"/>
    </location>
</feature>
<evidence type="ECO:0000256" key="8">
    <source>
        <dbReference type="SAM" id="Phobius"/>
    </source>
</evidence>
<dbReference type="GO" id="GO:0022857">
    <property type="term" value="F:transmembrane transporter activity"/>
    <property type="evidence" value="ECO:0007669"/>
    <property type="project" value="InterPro"/>
</dbReference>
<organism evidence="10 11">
    <name type="scientific">Clostridium frigidicarnis</name>
    <dbReference type="NCBI Taxonomy" id="84698"/>
    <lineage>
        <taxon>Bacteria</taxon>
        <taxon>Bacillati</taxon>
        <taxon>Bacillota</taxon>
        <taxon>Clostridia</taxon>
        <taxon>Eubacteriales</taxon>
        <taxon>Clostridiaceae</taxon>
        <taxon>Clostridium</taxon>
    </lineage>
</organism>
<keyword evidence="3" id="KW-0813">Transport</keyword>
<dbReference type="EMBL" id="FOKI01000050">
    <property type="protein sequence ID" value="SFB42251.1"/>
    <property type="molecule type" value="Genomic_DNA"/>
</dbReference>
<evidence type="ECO:0000256" key="3">
    <source>
        <dbReference type="ARBA" id="ARBA00022448"/>
    </source>
</evidence>
<feature type="transmembrane region" description="Helical" evidence="8">
    <location>
        <begin position="270"/>
        <end position="293"/>
    </location>
</feature>
<feature type="transmembrane region" description="Helical" evidence="8">
    <location>
        <begin position="225"/>
        <end position="249"/>
    </location>
</feature>
<dbReference type="Gene3D" id="1.20.1250.20">
    <property type="entry name" value="MFS general substrate transporter like domains"/>
    <property type="match status" value="1"/>
</dbReference>
<dbReference type="InterPro" id="IPR020846">
    <property type="entry name" value="MFS_dom"/>
</dbReference>
<feature type="transmembrane region" description="Helical" evidence="8">
    <location>
        <begin position="49"/>
        <end position="69"/>
    </location>
</feature>
<feature type="transmembrane region" description="Helical" evidence="8">
    <location>
        <begin position="12"/>
        <end position="37"/>
    </location>
</feature>
<dbReference type="Proteomes" id="UP000198619">
    <property type="component" value="Unassembled WGS sequence"/>
</dbReference>
<dbReference type="STRING" id="84698.SAMN04488528_10502"/>
<evidence type="ECO:0000259" key="9">
    <source>
        <dbReference type="PROSITE" id="PS50850"/>
    </source>
</evidence>
<dbReference type="InterPro" id="IPR036259">
    <property type="entry name" value="MFS_trans_sf"/>
</dbReference>
<name>A0A1I1AW30_9CLOT</name>
<keyword evidence="4" id="KW-1003">Cell membrane</keyword>
<proteinExistence type="inferred from homology"/>
<evidence type="ECO:0000313" key="11">
    <source>
        <dbReference type="Proteomes" id="UP000198619"/>
    </source>
</evidence>
<evidence type="ECO:0000313" key="10">
    <source>
        <dbReference type="EMBL" id="SFB42251.1"/>
    </source>
</evidence>
<dbReference type="Pfam" id="PF07690">
    <property type="entry name" value="MFS_1"/>
    <property type="match status" value="1"/>
</dbReference>
<dbReference type="RefSeq" id="WP_090043002.1">
    <property type="nucleotide sequence ID" value="NZ_FOKI01000050.1"/>
</dbReference>
<dbReference type="PANTHER" id="PTHR42718">
    <property type="entry name" value="MAJOR FACILITATOR SUPERFAMILY MULTIDRUG TRANSPORTER MFSC"/>
    <property type="match status" value="1"/>
</dbReference>
<dbReference type="InterPro" id="IPR011701">
    <property type="entry name" value="MFS"/>
</dbReference>
<evidence type="ECO:0000256" key="4">
    <source>
        <dbReference type="ARBA" id="ARBA00022475"/>
    </source>
</evidence>
<feature type="transmembrane region" description="Helical" evidence="8">
    <location>
        <begin position="333"/>
        <end position="352"/>
    </location>
</feature>
<feature type="transmembrane region" description="Helical" evidence="8">
    <location>
        <begin position="447"/>
        <end position="469"/>
    </location>
</feature>
<evidence type="ECO:0000256" key="1">
    <source>
        <dbReference type="ARBA" id="ARBA00004651"/>
    </source>
</evidence>
<comment type="similarity">
    <text evidence="2">Belongs to the major facilitator superfamily. EmrB family.</text>
</comment>
<evidence type="ECO:0000256" key="7">
    <source>
        <dbReference type="ARBA" id="ARBA00023136"/>
    </source>
</evidence>
<evidence type="ECO:0000256" key="5">
    <source>
        <dbReference type="ARBA" id="ARBA00022692"/>
    </source>
</evidence>
<comment type="subcellular location">
    <subcellularLocation>
        <location evidence="1">Cell membrane</location>
        <topology evidence="1">Multi-pass membrane protein</topology>
    </subcellularLocation>
</comment>
<dbReference type="OrthoDB" id="102502at2"/>